<dbReference type="Pfam" id="PF18765">
    <property type="entry name" value="Polbeta"/>
    <property type="match status" value="1"/>
</dbReference>
<feature type="domain" description="Polymerase beta nucleotidyltransferase" evidence="1">
    <location>
        <begin position="11"/>
        <end position="104"/>
    </location>
</feature>
<evidence type="ECO:0000313" key="2">
    <source>
        <dbReference type="EMBL" id="KKN54740.1"/>
    </source>
</evidence>
<reference evidence="2" key="1">
    <citation type="journal article" date="2015" name="Nature">
        <title>Complex archaea that bridge the gap between prokaryotes and eukaryotes.</title>
        <authorList>
            <person name="Spang A."/>
            <person name="Saw J.H."/>
            <person name="Jorgensen S.L."/>
            <person name="Zaremba-Niedzwiedzka K."/>
            <person name="Martijn J."/>
            <person name="Lind A.E."/>
            <person name="van Eijk R."/>
            <person name="Schleper C."/>
            <person name="Guy L."/>
            <person name="Ettema T.J."/>
        </authorList>
    </citation>
    <scope>NUCLEOTIDE SEQUENCE</scope>
</reference>
<protein>
    <recommendedName>
        <fullName evidence="1">Polymerase beta nucleotidyltransferase domain-containing protein</fullName>
    </recommendedName>
</protein>
<dbReference type="AlphaFoldDB" id="A0A0F9RDW6"/>
<dbReference type="InterPro" id="IPR041633">
    <property type="entry name" value="Polbeta"/>
</dbReference>
<dbReference type="SUPFAM" id="SSF81301">
    <property type="entry name" value="Nucleotidyltransferase"/>
    <property type="match status" value="1"/>
</dbReference>
<dbReference type="InterPro" id="IPR043519">
    <property type="entry name" value="NT_sf"/>
</dbReference>
<evidence type="ECO:0000259" key="1">
    <source>
        <dbReference type="Pfam" id="PF18765"/>
    </source>
</evidence>
<dbReference type="PANTHER" id="PTHR43852">
    <property type="entry name" value="NUCLEOTIDYLTRANSFERASE"/>
    <property type="match status" value="1"/>
</dbReference>
<gene>
    <name evidence="2" type="ORF">LCGC14_0589400</name>
</gene>
<dbReference type="PANTHER" id="PTHR43852:SF3">
    <property type="entry name" value="NUCLEOTIDYLTRANSFERASE"/>
    <property type="match status" value="1"/>
</dbReference>
<dbReference type="EMBL" id="LAZR01000915">
    <property type="protein sequence ID" value="KKN54740.1"/>
    <property type="molecule type" value="Genomic_DNA"/>
</dbReference>
<proteinExistence type="predicted"/>
<name>A0A0F9RDW6_9ZZZZ</name>
<dbReference type="InterPro" id="IPR052930">
    <property type="entry name" value="TA_antitoxin_MntA"/>
</dbReference>
<organism evidence="2">
    <name type="scientific">marine sediment metagenome</name>
    <dbReference type="NCBI Taxonomy" id="412755"/>
    <lineage>
        <taxon>unclassified sequences</taxon>
        <taxon>metagenomes</taxon>
        <taxon>ecological metagenomes</taxon>
    </lineage>
</organism>
<comment type="caution">
    <text evidence="2">The sequence shown here is derived from an EMBL/GenBank/DDBJ whole genome shotgun (WGS) entry which is preliminary data.</text>
</comment>
<dbReference type="Gene3D" id="3.30.460.10">
    <property type="entry name" value="Beta Polymerase, domain 2"/>
    <property type="match status" value="1"/>
</dbReference>
<accession>A0A0F9RDW6</accession>
<sequence length="139" mass="16494">MKLEEIKNVFKEILSKEKEIIATYLYGSASYSEFYEDVDIGLLIEEGFKPNYLYEVKLAGKLEKTFKNKIGVSKSIDVRVLNGKPVRFLFSVLKNSNLIYSVDDPKRVQFESMIMKKYLDFKPHSEFYENMRRYRYGNR</sequence>